<dbReference type="KEGG" id="sre:PTSG_12839"/>
<accession>F2UM72</accession>
<evidence type="ECO:0000313" key="3">
    <source>
        <dbReference type="Proteomes" id="UP000007799"/>
    </source>
</evidence>
<feature type="region of interest" description="Disordered" evidence="1">
    <location>
        <begin position="193"/>
        <end position="242"/>
    </location>
</feature>
<dbReference type="EMBL" id="GL832981">
    <property type="protein sequence ID" value="EGD78221.1"/>
    <property type="molecule type" value="Genomic_DNA"/>
</dbReference>
<dbReference type="GeneID" id="16070451"/>
<sequence>MSNLLLIFPSLSRSPWRPSQQQQQQPTHPPPPMQQQQRLHHRHHLLLNTFPNQPTNNPSPTAAGRSWLFAAGNRWRQHKLHFQLEAAAAEVMHTRKQDEGNVEDICHAYQLHSPHTWHRRLCEDRLRMMGDAHMMDWRSSCGHTRPWSWRAHPTTATQSCAGLRCHRHHHHHHRLHSRHHTQLTPASIWREADNAHVSRSDEEEAHEAVEPTTMTVTGDGGHASSPSNRPAKQPSERANGHGQYQQQLMCGCIVDELAFRLSSISTSLSSSLVTNSSGCDHGYGGGMNGGGGDVGECDVRRCAVASRDDDDDGGGEWAVAVLFPSPHDTSRAIHAHTN</sequence>
<proteinExistence type="predicted"/>
<evidence type="ECO:0000313" key="2">
    <source>
        <dbReference type="EMBL" id="EGD78221.1"/>
    </source>
</evidence>
<evidence type="ECO:0000256" key="1">
    <source>
        <dbReference type="SAM" id="MobiDB-lite"/>
    </source>
</evidence>
<dbReference type="InParanoid" id="F2UM72"/>
<feature type="non-terminal residue" evidence="2">
    <location>
        <position position="338"/>
    </location>
</feature>
<feature type="region of interest" description="Disordered" evidence="1">
    <location>
        <begin position="9"/>
        <end position="39"/>
    </location>
</feature>
<name>F2UM72_SALR5</name>
<feature type="compositionally biased region" description="Low complexity" evidence="1">
    <location>
        <begin position="9"/>
        <end position="26"/>
    </location>
</feature>
<reference evidence="2" key="1">
    <citation type="submission" date="2009-08" db="EMBL/GenBank/DDBJ databases">
        <title>Annotation of Salpingoeca rosetta.</title>
        <authorList>
            <consortium name="The Broad Institute Genome Sequencing Platform"/>
            <person name="Russ C."/>
            <person name="Cuomo C."/>
            <person name="Burger G."/>
            <person name="Gray M.W."/>
            <person name="Holland P.W.H."/>
            <person name="King N."/>
            <person name="Lang F.B.F."/>
            <person name="Roger A.J."/>
            <person name="Ruiz-Trillo I."/>
            <person name="Young S.K."/>
            <person name="Zeng Q."/>
            <person name="Gargeya S."/>
            <person name="Alvarado L."/>
            <person name="Berlin A."/>
            <person name="Chapman S.B."/>
            <person name="Chen Z."/>
            <person name="Freedman E."/>
            <person name="Gellesch M."/>
            <person name="Goldberg J."/>
            <person name="Griggs A."/>
            <person name="Gujja S."/>
            <person name="Heilman E."/>
            <person name="Heiman D."/>
            <person name="Howarth C."/>
            <person name="Mehta T."/>
            <person name="Neiman D."/>
            <person name="Pearson M."/>
            <person name="Roberts A."/>
            <person name="Saif S."/>
            <person name="Shea T."/>
            <person name="Shenoy N."/>
            <person name="Sisk P."/>
            <person name="Stolte C."/>
            <person name="Sykes S."/>
            <person name="White J."/>
            <person name="Yandava C."/>
            <person name="Haas B."/>
            <person name="Nusbaum C."/>
            <person name="Birren B."/>
        </authorList>
    </citation>
    <scope>NUCLEOTIDE SEQUENCE [LARGE SCALE GENOMIC DNA]</scope>
    <source>
        <strain evidence="2">ATCC 50818</strain>
    </source>
</reference>
<dbReference type="RefSeq" id="XP_004989897.1">
    <property type="nucleotide sequence ID" value="XM_004989840.1"/>
</dbReference>
<dbReference type="Proteomes" id="UP000007799">
    <property type="component" value="Unassembled WGS sequence"/>
</dbReference>
<dbReference type="AlphaFoldDB" id="F2UM72"/>
<organism evidence="3">
    <name type="scientific">Salpingoeca rosetta (strain ATCC 50818 / BSB-021)</name>
    <dbReference type="NCBI Taxonomy" id="946362"/>
    <lineage>
        <taxon>Eukaryota</taxon>
        <taxon>Choanoflagellata</taxon>
        <taxon>Craspedida</taxon>
        <taxon>Salpingoecidae</taxon>
        <taxon>Salpingoeca</taxon>
    </lineage>
</organism>
<gene>
    <name evidence="2" type="ORF">PTSG_12839</name>
</gene>
<keyword evidence="3" id="KW-1185">Reference proteome</keyword>
<protein>
    <submittedName>
        <fullName evidence="2">Uncharacterized protein</fullName>
    </submittedName>
</protein>